<reference evidence="5 6" key="1">
    <citation type="submission" date="2024-09" db="EMBL/GenBank/DDBJ databases">
        <authorList>
            <person name="Sun Q."/>
            <person name="Mori K."/>
        </authorList>
    </citation>
    <scope>NUCLEOTIDE SEQUENCE [LARGE SCALE GENOMIC DNA]</scope>
    <source>
        <strain evidence="5 6">TBRC 5777</strain>
    </source>
</reference>
<dbReference type="RefSeq" id="WP_377043015.1">
    <property type="nucleotide sequence ID" value="NZ_JBHLUN010000002.1"/>
</dbReference>
<protein>
    <submittedName>
        <fullName evidence="5">ABC transporter substrate-binding protein</fullName>
    </submittedName>
</protein>
<dbReference type="PANTHER" id="PTHR30290:SF38">
    <property type="entry name" value="D,D-DIPEPTIDE-BINDING PERIPLASMIC PROTEIN DDPA-RELATED"/>
    <property type="match status" value="1"/>
</dbReference>
<dbReference type="Gene3D" id="3.40.190.10">
    <property type="entry name" value="Periplasmic binding protein-like II"/>
    <property type="match status" value="1"/>
</dbReference>
<sequence length="528" mass="58557">MSAGPSFSRRTGLKLPLAFGGALAGSTALSRPSLAQGTDARTLRFVPSANLSTLDPLWSAALIAFTYGYLVYDQLYGLDAQLMPQPQMVQGHELSDGEKTWRFTLREGLLFHDGEPVRAADCVASIRRWSQRDPFGQYLATQLDEMKAIDDRRFEIRLKRPYPLLTYGLGATACFIMPERVATKFDAFTQVTESVGSGPFRFVRDEWVSGARAVFTRFDKYKPRDEKPEFWSGGKVAHLDRVEWQIMPDPATAAAALQSGEVDWLERPLLDLVPQLNSTPGIKTEVVDRLGSLAMIYLNNREGPFSNPKLASALFPAVNQTEAMQAVLGDQKDLYKTDVGFFVPGSPYTSDAGMEVLKGKRDIAAAKKLLADAGYNGEKIVQIVSAESPTLNPLSEVTRAMFQELGVNVDYQATDWGTLLSRTRSRDVNNPWHCYAVTWSGLWVTNPGSSIPLYGEKPDPRMMALKDEWLQAPDLAAQKAVAARMQEQAFAAPPFIPLGQWFIPQAMRNNVQDVVKASTAVFWNVRKS</sequence>
<dbReference type="InterPro" id="IPR006311">
    <property type="entry name" value="TAT_signal"/>
</dbReference>
<dbReference type="InterPro" id="IPR039424">
    <property type="entry name" value="SBP_5"/>
</dbReference>
<keyword evidence="3" id="KW-0732">Signal</keyword>
<dbReference type="EMBL" id="JBHLUN010000002">
    <property type="protein sequence ID" value="MFC0407320.1"/>
    <property type="molecule type" value="Genomic_DNA"/>
</dbReference>
<dbReference type="Gene3D" id="3.10.105.10">
    <property type="entry name" value="Dipeptide-binding Protein, Domain 3"/>
    <property type="match status" value="1"/>
</dbReference>
<dbReference type="InterPro" id="IPR000914">
    <property type="entry name" value="SBP_5_dom"/>
</dbReference>
<evidence type="ECO:0000313" key="6">
    <source>
        <dbReference type="Proteomes" id="UP001589865"/>
    </source>
</evidence>
<dbReference type="PROSITE" id="PS51318">
    <property type="entry name" value="TAT"/>
    <property type="match status" value="1"/>
</dbReference>
<evidence type="ECO:0000256" key="3">
    <source>
        <dbReference type="ARBA" id="ARBA00022729"/>
    </source>
</evidence>
<evidence type="ECO:0000256" key="2">
    <source>
        <dbReference type="ARBA" id="ARBA00005695"/>
    </source>
</evidence>
<evidence type="ECO:0000313" key="5">
    <source>
        <dbReference type="EMBL" id="MFC0407320.1"/>
    </source>
</evidence>
<organism evidence="5 6">
    <name type="scientific">Roseomonas elaeocarpi</name>
    <dbReference type="NCBI Taxonomy" id="907779"/>
    <lineage>
        <taxon>Bacteria</taxon>
        <taxon>Pseudomonadati</taxon>
        <taxon>Pseudomonadota</taxon>
        <taxon>Alphaproteobacteria</taxon>
        <taxon>Acetobacterales</taxon>
        <taxon>Roseomonadaceae</taxon>
        <taxon>Roseomonas</taxon>
    </lineage>
</organism>
<comment type="caution">
    <text evidence="5">The sequence shown here is derived from an EMBL/GenBank/DDBJ whole genome shotgun (WGS) entry which is preliminary data.</text>
</comment>
<dbReference type="CDD" id="cd08502">
    <property type="entry name" value="PBP2_NikA_DppA_OppA_like_16"/>
    <property type="match status" value="1"/>
</dbReference>
<keyword evidence="6" id="KW-1185">Reference proteome</keyword>
<evidence type="ECO:0000259" key="4">
    <source>
        <dbReference type="Pfam" id="PF00496"/>
    </source>
</evidence>
<dbReference type="SUPFAM" id="SSF53850">
    <property type="entry name" value="Periplasmic binding protein-like II"/>
    <property type="match status" value="1"/>
</dbReference>
<dbReference type="Pfam" id="PF00496">
    <property type="entry name" value="SBP_bac_5"/>
    <property type="match status" value="1"/>
</dbReference>
<dbReference type="Proteomes" id="UP001589865">
    <property type="component" value="Unassembled WGS sequence"/>
</dbReference>
<dbReference type="PANTHER" id="PTHR30290">
    <property type="entry name" value="PERIPLASMIC BINDING COMPONENT OF ABC TRANSPORTER"/>
    <property type="match status" value="1"/>
</dbReference>
<name>A0ABV6JPQ7_9PROT</name>
<feature type="domain" description="Solute-binding protein family 5" evidence="4">
    <location>
        <begin position="84"/>
        <end position="455"/>
    </location>
</feature>
<gene>
    <name evidence="5" type="ORF">ACFFGY_03605</name>
</gene>
<comment type="similarity">
    <text evidence="2">Belongs to the bacterial solute-binding protein 5 family.</text>
</comment>
<evidence type="ECO:0000256" key="1">
    <source>
        <dbReference type="ARBA" id="ARBA00004418"/>
    </source>
</evidence>
<accession>A0ABV6JPQ7</accession>
<proteinExistence type="inferred from homology"/>
<comment type="subcellular location">
    <subcellularLocation>
        <location evidence="1">Periplasm</location>
    </subcellularLocation>
</comment>